<dbReference type="Pfam" id="PF14271">
    <property type="entry name" value="DUF4359"/>
    <property type="match status" value="1"/>
</dbReference>
<protein>
    <recommendedName>
        <fullName evidence="4">DUF4359 domain-containing protein</fullName>
    </recommendedName>
</protein>
<dbReference type="AlphaFoldDB" id="A0AAV3X4L6"/>
<dbReference type="InterPro" id="IPR025578">
    <property type="entry name" value="DUF4359"/>
</dbReference>
<accession>A0AAV3X4L6</accession>
<feature type="chain" id="PRO_5043506460" description="DUF4359 domain-containing protein" evidence="1">
    <location>
        <begin position="24"/>
        <end position="125"/>
    </location>
</feature>
<keyword evidence="1" id="KW-0732">Signal</keyword>
<dbReference type="Proteomes" id="UP001050975">
    <property type="component" value="Unassembled WGS sequence"/>
</dbReference>
<proteinExistence type="predicted"/>
<organism evidence="2 3">
    <name type="scientific">Microseira wollei NIES-4236</name>
    <dbReference type="NCBI Taxonomy" id="2530354"/>
    <lineage>
        <taxon>Bacteria</taxon>
        <taxon>Bacillati</taxon>
        <taxon>Cyanobacteriota</taxon>
        <taxon>Cyanophyceae</taxon>
        <taxon>Oscillatoriophycideae</taxon>
        <taxon>Aerosakkonematales</taxon>
        <taxon>Aerosakkonemataceae</taxon>
        <taxon>Microseira</taxon>
    </lineage>
</organism>
<name>A0AAV3X4L6_9CYAN</name>
<evidence type="ECO:0000313" key="2">
    <source>
        <dbReference type="EMBL" id="GET37023.1"/>
    </source>
</evidence>
<sequence length="125" mass="14180">MKHLYMIKSLAIATLAGLGIAMAITNPSQSDYEEYAIAQLTAYLKDNTCTQTLKDGDNLIQHSCTLLVDVGRPQLQKLIAEHTNQRGFIFFSIYRTELSISPLLPAYRFETVAALQKFYTYQIRK</sequence>
<reference evidence="2" key="1">
    <citation type="submission" date="2019-10" db="EMBL/GenBank/DDBJ databases">
        <title>Draft genome sequece of Microseira wollei NIES-4236.</title>
        <authorList>
            <person name="Yamaguchi H."/>
            <person name="Suzuki S."/>
            <person name="Kawachi M."/>
        </authorList>
    </citation>
    <scope>NUCLEOTIDE SEQUENCE</scope>
    <source>
        <strain evidence="2">NIES-4236</strain>
    </source>
</reference>
<gene>
    <name evidence="2" type="ORF">MiSe_17760</name>
</gene>
<feature type="signal peptide" evidence="1">
    <location>
        <begin position="1"/>
        <end position="23"/>
    </location>
</feature>
<comment type="caution">
    <text evidence="2">The sequence shown here is derived from an EMBL/GenBank/DDBJ whole genome shotgun (WGS) entry which is preliminary data.</text>
</comment>
<evidence type="ECO:0000256" key="1">
    <source>
        <dbReference type="SAM" id="SignalP"/>
    </source>
</evidence>
<keyword evidence="3" id="KW-1185">Reference proteome</keyword>
<evidence type="ECO:0008006" key="4">
    <source>
        <dbReference type="Google" id="ProtNLM"/>
    </source>
</evidence>
<evidence type="ECO:0000313" key="3">
    <source>
        <dbReference type="Proteomes" id="UP001050975"/>
    </source>
</evidence>
<dbReference type="EMBL" id="BLAY01000021">
    <property type="protein sequence ID" value="GET37023.1"/>
    <property type="molecule type" value="Genomic_DNA"/>
</dbReference>